<dbReference type="OrthoDB" id="9802627at2"/>
<dbReference type="SUPFAM" id="SSF56601">
    <property type="entry name" value="beta-lactamase/transpeptidase-like"/>
    <property type="match status" value="1"/>
</dbReference>
<dbReference type="PANTHER" id="PTHR30023">
    <property type="entry name" value="D-ALANYL-D-ALANINE CARBOXYPEPTIDASE"/>
    <property type="match status" value="1"/>
</dbReference>
<comment type="similarity">
    <text evidence="1">Belongs to the peptidase S13 family.</text>
</comment>
<sequence>MRKVRLFFSFILTLLLCLNASTAQAVETLPQPFFKYLSSKYLADPGVILIDGATNEIVYQSGAEKPRTPASVLKLTTAAAIALTLETSTVFTTAIYKTEKKGVFVIWGDNDPWITSNAKYRDANKRAYMPTLIKAAFASDKKLKKITLIYKGVNNSDIYYAKRALNRRASVAYKPLSKNVEVESLITEKLAEVKSPPLEKMIRFALLYSDNVLSQRLAMVATGRNGYPLTKDGLNKMMQEKISSIGVDVTGMNIVDGSGIGGSNRISAVTVSQLLLKVKSEPKLRVVYNSLPVSGESGTLVGRYHSTAPQAVGLVKAKTGSTRHTVSLAGFATSGDKDYVFVVIADGVGRTRRLQDAARNAIDRMLGTITKPPVIGLTPPGSESDTATITP</sequence>
<accession>A0A249K7P1</accession>
<dbReference type="GO" id="GO:0004185">
    <property type="term" value="F:serine-type carboxypeptidase activity"/>
    <property type="evidence" value="ECO:0007669"/>
    <property type="project" value="InterPro"/>
</dbReference>
<keyword evidence="2" id="KW-0378">Hydrolase</keyword>
<reference evidence="4 5" key="1">
    <citation type="submission" date="2016-07" db="EMBL/GenBank/DDBJ databases">
        <title>High microdiversification within the ubiquitous acI lineage of Actinobacteria.</title>
        <authorList>
            <person name="Neuenschwander S.M."/>
            <person name="Salcher M."/>
            <person name="Ghai R."/>
            <person name="Pernthaler J."/>
        </authorList>
    </citation>
    <scope>NUCLEOTIDE SEQUENCE [LARGE SCALE GENOMIC DNA]</scope>
    <source>
        <strain evidence="4">MMS-21-160</strain>
    </source>
</reference>
<dbReference type="Gene3D" id="3.40.710.10">
    <property type="entry name" value="DD-peptidase/beta-lactamase superfamily"/>
    <property type="match status" value="2"/>
</dbReference>
<dbReference type="KEGG" id="nhi:B1s21160_00205"/>
<protein>
    <submittedName>
        <fullName evidence="4">D-alanyl-D-alanine carboxypeptidase / D-alanyl-D-alanine-endopeptidase (Penicillin-binding protein 4)</fullName>
    </submittedName>
</protein>
<dbReference type="RefSeq" id="WP_095671912.1">
    <property type="nucleotide sequence ID" value="NZ_CP016771.1"/>
</dbReference>
<dbReference type="GO" id="GO:0000270">
    <property type="term" value="P:peptidoglycan metabolic process"/>
    <property type="evidence" value="ECO:0007669"/>
    <property type="project" value="TreeGrafter"/>
</dbReference>
<evidence type="ECO:0000256" key="3">
    <source>
        <dbReference type="SAM" id="SignalP"/>
    </source>
</evidence>
<keyword evidence="4" id="KW-0645">Protease</keyword>
<gene>
    <name evidence="4" type="ORF">B1s21160_00205</name>
</gene>
<dbReference type="InterPro" id="IPR012338">
    <property type="entry name" value="Beta-lactam/transpept-like"/>
</dbReference>
<evidence type="ECO:0000313" key="4">
    <source>
        <dbReference type="EMBL" id="ASY12804.1"/>
    </source>
</evidence>
<dbReference type="Proteomes" id="UP000217171">
    <property type="component" value="Chromosome"/>
</dbReference>
<organism evidence="4 5">
    <name type="scientific">Candidatus Nanopelagicus hibericus</name>
    <dbReference type="NCBI Taxonomy" id="1884915"/>
    <lineage>
        <taxon>Bacteria</taxon>
        <taxon>Bacillati</taxon>
        <taxon>Actinomycetota</taxon>
        <taxon>Actinomycetes</taxon>
        <taxon>Candidatus Nanopelagicales</taxon>
        <taxon>Candidatus Nanopelagicaceae</taxon>
        <taxon>Candidatus Nanopelagicus</taxon>
    </lineage>
</organism>
<keyword evidence="3" id="KW-0732">Signal</keyword>
<name>A0A249K7P1_9ACTN</name>
<dbReference type="PRINTS" id="PR00922">
    <property type="entry name" value="DADACBPTASE3"/>
</dbReference>
<dbReference type="GO" id="GO:0006508">
    <property type="term" value="P:proteolysis"/>
    <property type="evidence" value="ECO:0007669"/>
    <property type="project" value="InterPro"/>
</dbReference>
<feature type="signal peptide" evidence="3">
    <location>
        <begin position="1"/>
        <end position="25"/>
    </location>
</feature>
<dbReference type="InterPro" id="IPR000667">
    <property type="entry name" value="Peptidase_S13"/>
</dbReference>
<dbReference type="AlphaFoldDB" id="A0A249K7P1"/>
<evidence type="ECO:0000256" key="2">
    <source>
        <dbReference type="ARBA" id="ARBA00022801"/>
    </source>
</evidence>
<keyword evidence="4" id="KW-0121">Carboxypeptidase</keyword>
<dbReference type="Pfam" id="PF02113">
    <property type="entry name" value="Peptidase_S13"/>
    <property type="match status" value="2"/>
</dbReference>
<evidence type="ECO:0000313" key="5">
    <source>
        <dbReference type="Proteomes" id="UP000217171"/>
    </source>
</evidence>
<evidence type="ECO:0000256" key="1">
    <source>
        <dbReference type="ARBA" id="ARBA00006096"/>
    </source>
</evidence>
<dbReference type="EMBL" id="CP016771">
    <property type="protein sequence ID" value="ASY12804.1"/>
    <property type="molecule type" value="Genomic_DNA"/>
</dbReference>
<dbReference type="PANTHER" id="PTHR30023:SF0">
    <property type="entry name" value="PENICILLIN-SENSITIVE CARBOXYPEPTIDASE A"/>
    <property type="match status" value="1"/>
</dbReference>
<keyword evidence="5" id="KW-1185">Reference proteome</keyword>
<proteinExistence type="inferred from homology"/>
<feature type="chain" id="PRO_5013281392" evidence="3">
    <location>
        <begin position="26"/>
        <end position="391"/>
    </location>
</feature>